<dbReference type="Pfam" id="PF14307">
    <property type="entry name" value="Glyco_tran_WbsX"/>
    <property type="match status" value="1"/>
</dbReference>
<proteinExistence type="predicted"/>
<dbReference type="OrthoDB" id="9816424at2"/>
<dbReference type="CDD" id="cd11579">
    <property type="entry name" value="Glyco_tran_WbsX"/>
    <property type="match status" value="1"/>
</dbReference>
<keyword evidence="2" id="KW-1185">Reference proteome</keyword>
<dbReference type="PANTHER" id="PTHR41244:SF1">
    <property type="entry name" value="GLYCOSYLTRANSFERASE"/>
    <property type="match status" value="1"/>
</dbReference>
<dbReference type="InterPro" id="IPR032719">
    <property type="entry name" value="WbsX"/>
</dbReference>
<dbReference type="AlphaFoldDB" id="A0A2T1GME9"/>
<dbReference type="EMBL" id="PVWO01000016">
    <property type="protein sequence ID" value="PSB59046.1"/>
    <property type="molecule type" value="Genomic_DNA"/>
</dbReference>
<keyword evidence="1" id="KW-0378">Hydrolase</keyword>
<dbReference type="Gene3D" id="3.20.20.80">
    <property type="entry name" value="Glycosidases"/>
    <property type="match status" value="1"/>
</dbReference>
<reference evidence="1 2" key="1">
    <citation type="submission" date="2018-03" db="EMBL/GenBank/DDBJ databases">
        <title>The ancient ancestry and fast evolution of plastids.</title>
        <authorList>
            <person name="Moore K.R."/>
            <person name="Magnabosco C."/>
            <person name="Momper L."/>
            <person name="Gold D.A."/>
            <person name="Bosak T."/>
            <person name="Fournier G.P."/>
        </authorList>
    </citation>
    <scope>NUCLEOTIDE SEQUENCE [LARGE SCALE GENOMIC DNA]</scope>
    <source>
        <strain evidence="1 2">CCALA 037</strain>
    </source>
</reference>
<protein>
    <submittedName>
        <fullName evidence="1">Glycosyl hydrolase</fullName>
    </submittedName>
</protein>
<dbReference type="PANTHER" id="PTHR41244">
    <property type="entry name" value="RHAMNAN SYNTHESIS F"/>
    <property type="match status" value="1"/>
</dbReference>
<name>A0A2T1GME9_9CYAN</name>
<dbReference type="GO" id="GO:0016787">
    <property type="term" value="F:hydrolase activity"/>
    <property type="evidence" value="ECO:0007669"/>
    <property type="project" value="UniProtKB-KW"/>
</dbReference>
<dbReference type="RefSeq" id="WP_106300000.1">
    <property type="nucleotide sequence ID" value="NZ_PVWO01000016.1"/>
</dbReference>
<gene>
    <name evidence="1" type="ORF">C7B77_02510</name>
</gene>
<dbReference type="Proteomes" id="UP000238937">
    <property type="component" value="Unassembled WGS sequence"/>
</dbReference>
<accession>A0A2T1GME9</accession>
<organism evidence="1 2">
    <name type="scientific">Chamaesiphon polymorphus CCALA 037</name>
    <dbReference type="NCBI Taxonomy" id="2107692"/>
    <lineage>
        <taxon>Bacteria</taxon>
        <taxon>Bacillati</taxon>
        <taxon>Cyanobacteriota</taxon>
        <taxon>Cyanophyceae</taxon>
        <taxon>Gomontiellales</taxon>
        <taxon>Chamaesiphonaceae</taxon>
        <taxon>Chamaesiphon</taxon>
    </lineage>
</organism>
<evidence type="ECO:0000313" key="1">
    <source>
        <dbReference type="EMBL" id="PSB59046.1"/>
    </source>
</evidence>
<comment type="caution">
    <text evidence="1">The sequence shown here is derived from an EMBL/GenBank/DDBJ whole genome shotgun (WGS) entry which is preliminary data.</text>
</comment>
<evidence type="ECO:0000313" key="2">
    <source>
        <dbReference type="Proteomes" id="UP000238937"/>
    </source>
</evidence>
<sequence>MNKPIDIKAIAFYLPQYHPIPENDRWWGKGFTEWTNVTKARPLFEGHYQPHQPADLGFYDLRLPEVRQAQADLATAYGIHGFCYYHYWFTGKRLLERPFNDVLATTEPDFPFCLCWANENWTRRWDGQDEDVLAEQVYGDADDRQHIRYLAQAFQDPRYIRIDDKPLFLVYRANRIPNPLETAKTWREEARQLGIGEIFLARVESFYDEQNDPKSIGFDAAVEFQPDWSRLGWPLQRGRKWSLARTLKLAESAYAENTIYDYATIVEQMLAKPLSDYKRFPCVTPAWDNSARRKDGNATILHHSTPELYEKWLETVVQRELTNPNSDRVIFVNAWNEWAEGNHLEPCQKWGHAYLEATQRVLTSAPARVKSVMQKY</sequence>